<dbReference type="InterPro" id="IPR023754">
    <property type="entry name" value="HemeA_Synthase_type2"/>
</dbReference>
<dbReference type="HAMAP" id="MF_01665">
    <property type="entry name" value="HemeA_synth_type2"/>
    <property type="match status" value="1"/>
</dbReference>
<keyword evidence="7" id="KW-0408">Iron</keyword>
<dbReference type="PANTHER" id="PTHR23289:SF2">
    <property type="entry name" value="CYTOCHROME C OXIDASE ASSEMBLY PROTEIN COX15 HOMOLOG"/>
    <property type="match status" value="1"/>
</dbReference>
<feature type="transmembrane region" description="Helical" evidence="12">
    <location>
        <begin position="316"/>
        <end position="336"/>
    </location>
</feature>
<comment type="pathway">
    <text evidence="10">Porphyrin-containing compound metabolism; heme A biosynthesis; heme A from heme O: step 1/1.</text>
</comment>
<evidence type="ECO:0000256" key="3">
    <source>
        <dbReference type="ARBA" id="ARBA00022692"/>
    </source>
</evidence>
<keyword evidence="4" id="KW-0479">Metal-binding</keyword>
<name>A0ABW9RYE1_9BACT</name>
<reference evidence="13 14" key="1">
    <citation type="submission" date="2019-02" db="EMBL/GenBank/DDBJ databases">
        <authorList>
            <person name="Goldberg S.R."/>
            <person name="Haltli B.A."/>
            <person name="Correa H."/>
            <person name="Russell K.G."/>
        </authorList>
    </citation>
    <scope>NUCLEOTIDE SEQUENCE [LARGE SCALE GENOMIC DNA]</scope>
    <source>
        <strain evidence="13 14">JCM 16186</strain>
    </source>
</reference>
<sequence length="345" mass="39242">MTAHYQTAVVNWLYTGLFLVVAMVVIGGITRLTGSGLSMVEWQVISGTIPPLSTEEWEKAFDAYKQFPEYQKLNYHLTLSGFKSIFWWEYSHRLIGRVIGLVFIIPFVYFLWKKRLSRRDTRNLIFILLLGMAQGGMGWFMVKSGLVDNPHVSHYRLAAHLSLAFLLIGAILWLILKIKYPSPKRFASIESLRFPWAVVCLVAIFIQVILGAFVAGLKSGYYYNTFPLMDGKLIPWDTFTSSGTGVWESGAFVQFLHRWFAWIVFIAIVATWLKIRSGYCSIRVRKYSNFLVLMALVQVIVGISTLVLAVPLFLGVAHQVIATMLFGLSLSLLYHVRHCGEFAFT</sequence>
<evidence type="ECO:0000256" key="9">
    <source>
        <dbReference type="ARBA" id="ARBA00023136"/>
    </source>
</evidence>
<keyword evidence="3 12" id="KW-0812">Transmembrane</keyword>
<feature type="transmembrane region" description="Helical" evidence="12">
    <location>
        <begin position="287"/>
        <end position="310"/>
    </location>
</feature>
<feature type="transmembrane region" description="Helical" evidence="12">
    <location>
        <begin position="124"/>
        <end position="142"/>
    </location>
</feature>
<gene>
    <name evidence="13" type="ORF">E1163_27505</name>
</gene>
<feature type="transmembrane region" description="Helical" evidence="12">
    <location>
        <begin position="196"/>
        <end position="217"/>
    </location>
</feature>
<keyword evidence="6" id="KW-0560">Oxidoreductase</keyword>
<protein>
    <submittedName>
        <fullName evidence="13">Heme A synthase</fullName>
    </submittedName>
</protein>
<evidence type="ECO:0000256" key="1">
    <source>
        <dbReference type="ARBA" id="ARBA00001970"/>
    </source>
</evidence>
<comment type="catalytic activity">
    <reaction evidence="11">
        <text>Fe(II)-heme o + 2 A + H2O = Fe(II)-heme a + 2 AH2</text>
        <dbReference type="Rhea" id="RHEA:63388"/>
        <dbReference type="ChEBI" id="CHEBI:13193"/>
        <dbReference type="ChEBI" id="CHEBI:15377"/>
        <dbReference type="ChEBI" id="CHEBI:17499"/>
        <dbReference type="ChEBI" id="CHEBI:60530"/>
        <dbReference type="ChEBI" id="CHEBI:61715"/>
        <dbReference type="EC" id="1.17.99.9"/>
    </reaction>
    <physiologicalReaction direction="left-to-right" evidence="11">
        <dbReference type="Rhea" id="RHEA:63389"/>
    </physiologicalReaction>
</comment>
<organism evidence="13 14">
    <name type="scientific">Fulvivirga kasyanovii</name>
    <dbReference type="NCBI Taxonomy" id="396812"/>
    <lineage>
        <taxon>Bacteria</taxon>
        <taxon>Pseudomonadati</taxon>
        <taxon>Bacteroidota</taxon>
        <taxon>Cytophagia</taxon>
        <taxon>Cytophagales</taxon>
        <taxon>Fulvivirgaceae</taxon>
        <taxon>Fulvivirga</taxon>
    </lineage>
</organism>
<feature type="transmembrane region" description="Helical" evidence="12">
    <location>
        <begin position="154"/>
        <end position="176"/>
    </location>
</feature>
<evidence type="ECO:0000256" key="5">
    <source>
        <dbReference type="ARBA" id="ARBA00022989"/>
    </source>
</evidence>
<evidence type="ECO:0000256" key="12">
    <source>
        <dbReference type="SAM" id="Phobius"/>
    </source>
</evidence>
<feature type="transmembrane region" description="Helical" evidence="12">
    <location>
        <begin position="94"/>
        <end position="112"/>
    </location>
</feature>
<accession>A0ABW9RYE1</accession>
<comment type="subcellular location">
    <subcellularLocation>
        <location evidence="2">Membrane</location>
        <topology evidence="2">Multi-pass membrane protein</topology>
    </subcellularLocation>
</comment>
<comment type="caution">
    <text evidence="13">The sequence shown here is derived from an EMBL/GenBank/DDBJ whole genome shotgun (WGS) entry which is preliminary data.</text>
</comment>
<evidence type="ECO:0000256" key="2">
    <source>
        <dbReference type="ARBA" id="ARBA00004141"/>
    </source>
</evidence>
<keyword evidence="5 12" id="KW-1133">Transmembrane helix</keyword>
<keyword evidence="9 12" id="KW-0472">Membrane</keyword>
<feature type="transmembrane region" description="Helical" evidence="12">
    <location>
        <begin position="259"/>
        <end position="275"/>
    </location>
</feature>
<feature type="transmembrane region" description="Helical" evidence="12">
    <location>
        <begin position="12"/>
        <end position="32"/>
    </location>
</feature>
<keyword evidence="8" id="KW-0350">Heme biosynthesis</keyword>
<dbReference type="Proteomes" id="UP000798808">
    <property type="component" value="Unassembled WGS sequence"/>
</dbReference>
<comment type="cofactor">
    <cofactor evidence="1">
        <name>heme b</name>
        <dbReference type="ChEBI" id="CHEBI:60344"/>
    </cofactor>
</comment>
<evidence type="ECO:0000256" key="11">
    <source>
        <dbReference type="ARBA" id="ARBA00048044"/>
    </source>
</evidence>
<dbReference type="InterPro" id="IPR003780">
    <property type="entry name" value="COX15/CtaA_fam"/>
</dbReference>
<proteinExistence type="inferred from homology"/>
<evidence type="ECO:0000256" key="10">
    <source>
        <dbReference type="ARBA" id="ARBA00044501"/>
    </source>
</evidence>
<dbReference type="EMBL" id="SMLW01000671">
    <property type="protein sequence ID" value="MTI28736.1"/>
    <property type="molecule type" value="Genomic_DNA"/>
</dbReference>
<dbReference type="Pfam" id="PF02628">
    <property type="entry name" value="COX15-CtaA"/>
    <property type="match status" value="1"/>
</dbReference>
<evidence type="ECO:0000256" key="7">
    <source>
        <dbReference type="ARBA" id="ARBA00023004"/>
    </source>
</evidence>
<evidence type="ECO:0000256" key="4">
    <source>
        <dbReference type="ARBA" id="ARBA00022723"/>
    </source>
</evidence>
<evidence type="ECO:0000256" key="8">
    <source>
        <dbReference type="ARBA" id="ARBA00023133"/>
    </source>
</evidence>
<dbReference type="PANTHER" id="PTHR23289">
    <property type="entry name" value="CYTOCHROME C OXIDASE ASSEMBLY PROTEIN COX15"/>
    <property type="match status" value="1"/>
</dbReference>
<keyword evidence="14" id="KW-1185">Reference proteome</keyword>
<evidence type="ECO:0000256" key="6">
    <source>
        <dbReference type="ARBA" id="ARBA00023002"/>
    </source>
</evidence>
<evidence type="ECO:0000313" key="13">
    <source>
        <dbReference type="EMBL" id="MTI28736.1"/>
    </source>
</evidence>
<dbReference type="RefSeq" id="WP_155176547.1">
    <property type="nucleotide sequence ID" value="NZ_BAAAFL010000049.1"/>
</dbReference>
<evidence type="ECO:0000313" key="14">
    <source>
        <dbReference type="Proteomes" id="UP000798808"/>
    </source>
</evidence>